<dbReference type="HOGENOM" id="CLU_1190100_0_0_1"/>
<organism evidence="2 3">
    <name type="scientific">Laccaria amethystina LaAM-08-1</name>
    <dbReference type="NCBI Taxonomy" id="1095629"/>
    <lineage>
        <taxon>Eukaryota</taxon>
        <taxon>Fungi</taxon>
        <taxon>Dikarya</taxon>
        <taxon>Basidiomycota</taxon>
        <taxon>Agaricomycotina</taxon>
        <taxon>Agaricomycetes</taxon>
        <taxon>Agaricomycetidae</taxon>
        <taxon>Agaricales</taxon>
        <taxon>Agaricineae</taxon>
        <taxon>Hydnangiaceae</taxon>
        <taxon>Laccaria</taxon>
    </lineage>
</organism>
<gene>
    <name evidence="2" type="ORF">K443DRAFT_132675</name>
</gene>
<keyword evidence="1" id="KW-1133">Transmembrane helix</keyword>
<evidence type="ECO:0000256" key="1">
    <source>
        <dbReference type="SAM" id="Phobius"/>
    </source>
</evidence>
<reference evidence="2 3" key="1">
    <citation type="submission" date="2014-04" db="EMBL/GenBank/DDBJ databases">
        <authorList>
            <consortium name="DOE Joint Genome Institute"/>
            <person name="Kuo A."/>
            <person name="Kohler A."/>
            <person name="Nagy L.G."/>
            <person name="Floudas D."/>
            <person name="Copeland A."/>
            <person name="Barry K.W."/>
            <person name="Cichocki N."/>
            <person name="Veneault-Fourrey C."/>
            <person name="LaButti K."/>
            <person name="Lindquist E.A."/>
            <person name="Lipzen A."/>
            <person name="Lundell T."/>
            <person name="Morin E."/>
            <person name="Murat C."/>
            <person name="Sun H."/>
            <person name="Tunlid A."/>
            <person name="Henrissat B."/>
            <person name="Grigoriev I.V."/>
            <person name="Hibbett D.S."/>
            <person name="Martin F."/>
            <person name="Nordberg H.P."/>
            <person name="Cantor M.N."/>
            <person name="Hua S.X."/>
        </authorList>
    </citation>
    <scope>NUCLEOTIDE SEQUENCE [LARGE SCALE GENOMIC DNA]</scope>
    <source>
        <strain evidence="2 3">LaAM-08-1</strain>
    </source>
</reference>
<dbReference type="EMBL" id="KN838625">
    <property type="protein sequence ID" value="KIK00470.1"/>
    <property type="molecule type" value="Genomic_DNA"/>
</dbReference>
<name>A0A0C9WQE9_9AGAR</name>
<accession>A0A0C9WQE9</accession>
<dbReference type="Proteomes" id="UP000054477">
    <property type="component" value="Unassembled WGS sequence"/>
</dbReference>
<feature type="transmembrane region" description="Helical" evidence="1">
    <location>
        <begin position="12"/>
        <end position="33"/>
    </location>
</feature>
<feature type="transmembrane region" description="Helical" evidence="1">
    <location>
        <begin position="106"/>
        <end position="135"/>
    </location>
</feature>
<keyword evidence="1" id="KW-0472">Membrane</keyword>
<dbReference type="AlphaFoldDB" id="A0A0C9WQE9"/>
<keyword evidence="3" id="KW-1185">Reference proteome</keyword>
<protein>
    <submittedName>
        <fullName evidence="2">Uncharacterized protein</fullName>
    </submittedName>
</protein>
<keyword evidence="1" id="KW-0812">Transmembrane</keyword>
<evidence type="ECO:0000313" key="3">
    <source>
        <dbReference type="Proteomes" id="UP000054477"/>
    </source>
</evidence>
<reference evidence="3" key="2">
    <citation type="submission" date="2015-01" db="EMBL/GenBank/DDBJ databases">
        <title>Evolutionary Origins and Diversification of the Mycorrhizal Mutualists.</title>
        <authorList>
            <consortium name="DOE Joint Genome Institute"/>
            <consortium name="Mycorrhizal Genomics Consortium"/>
            <person name="Kohler A."/>
            <person name="Kuo A."/>
            <person name="Nagy L.G."/>
            <person name="Floudas D."/>
            <person name="Copeland A."/>
            <person name="Barry K.W."/>
            <person name="Cichocki N."/>
            <person name="Veneault-Fourrey C."/>
            <person name="LaButti K."/>
            <person name="Lindquist E.A."/>
            <person name="Lipzen A."/>
            <person name="Lundell T."/>
            <person name="Morin E."/>
            <person name="Murat C."/>
            <person name="Riley R."/>
            <person name="Ohm R."/>
            <person name="Sun H."/>
            <person name="Tunlid A."/>
            <person name="Henrissat B."/>
            <person name="Grigoriev I.V."/>
            <person name="Hibbett D.S."/>
            <person name="Martin F."/>
        </authorList>
    </citation>
    <scope>NUCLEOTIDE SEQUENCE [LARGE SCALE GENOMIC DNA]</scope>
    <source>
        <strain evidence="3">LaAM-08-1</strain>
    </source>
</reference>
<sequence length="216" mass="24390">MEALLKSNPVEFLHQIQAVAYVQVILIFSYFTITHVLGKKKWSIVTVLFVIVYHAIPNLLKIVILVAVAFTAEMLSMLLIDFLYLRRIIVGIEPLPGVHMCISYPTNWYFVSWIPIFGYELFILTLGIRAGILFLEEARLLPSNFGRQSLRSILLRDSILYPIMGLQCVGLVKVDEVFHAGRSCLDPIILESFRLSSHSQSSGSILSSVPGRVQPR</sequence>
<dbReference type="OrthoDB" id="10363173at2759"/>
<evidence type="ECO:0000313" key="2">
    <source>
        <dbReference type="EMBL" id="KIK00470.1"/>
    </source>
</evidence>
<proteinExistence type="predicted"/>